<dbReference type="AlphaFoldDB" id="A0A6L6L9D3"/>
<organism evidence="1 2">
    <name type="scientific">Roseburia intestinalis</name>
    <dbReference type="NCBI Taxonomy" id="166486"/>
    <lineage>
        <taxon>Bacteria</taxon>
        <taxon>Bacillati</taxon>
        <taxon>Bacillota</taxon>
        <taxon>Clostridia</taxon>
        <taxon>Lachnospirales</taxon>
        <taxon>Lachnospiraceae</taxon>
        <taxon>Roseburia</taxon>
    </lineage>
</organism>
<dbReference type="Proteomes" id="UP000478483">
    <property type="component" value="Unassembled WGS sequence"/>
</dbReference>
<gene>
    <name evidence="1" type="ORF">GMD50_16950</name>
</gene>
<reference evidence="1 2" key="1">
    <citation type="journal article" date="2019" name="Nat. Med.">
        <title>A library of human gut bacterial isolates paired with longitudinal multiomics data enables mechanistic microbiome research.</title>
        <authorList>
            <person name="Poyet M."/>
            <person name="Groussin M."/>
            <person name="Gibbons S.M."/>
            <person name="Avila-Pacheco J."/>
            <person name="Jiang X."/>
            <person name="Kearney S.M."/>
            <person name="Perrotta A.R."/>
            <person name="Berdy B."/>
            <person name="Zhao S."/>
            <person name="Lieberman T.D."/>
            <person name="Swanson P.K."/>
            <person name="Smith M."/>
            <person name="Roesemann S."/>
            <person name="Alexander J.E."/>
            <person name="Rich S.A."/>
            <person name="Livny J."/>
            <person name="Vlamakis H."/>
            <person name="Clish C."/>
            <person name="Bullock K."/>
            <person name="Deik A."/>
            <person name="Scott J."/>
            <person name="Pierce K.A."/>
            <person name="Xavier R.J."/>
            <person name="Alm E.J."/>
        </authorList>
    </citation>
    <scope>NUCLEOTIDE SEQUENCE [LARGE SCALE GENOMIC DNA]</scope>
    <source>
        <strain evidence="1 2">BIOML-A1</strain>
    </source>
</reference>
<dbReference type="RefSeq" id="WP_155219929.1">
    <property type="nucleotide sequence ID" value="NZ_WNAJ01000026.1"/>
</dbReference>
<proteinExistence type="predicted"/>
<sequence length="62" mass="7046">MSKSNKELAVDVAIEYIRAHQKQIIVSSNNVFKETSMIDLESVNNIIKSVYETLDELDQSTD</sequence>
<evidence type="ECO:0000313" key="2">
    <source>
        <dbReference type="Proteomes" id="UP000478483"/>
    </source>
</evidence>
<accession>A0A6L6L9D3</accession>
<protein>
    <submittedName>
        <fullName evidence="1">Uncharacterized protein</fullName>
    </submittedName>
</protein>
<comment type="caution">
    <text evidence="1">The sequence shown here is derived from an EMBL/GenBank/DDBJ whole genome shotgun (WGS) entry which is preliminary data.</text>
</comment>
<evidence type="ECO:0000313" key="1">
    <source>
        <dbReference type="EMBL" id="MTR86695.1"/>
    </source>
</evidence>
<dbReference type="EMBL" id="WNAJ01000026">
    <property type="protein sequence ID" value="MTR86695.1"/>
    <property type="molecule type" value="Genomic_DNA"/>
</dbReference>
<name>A0A6L6L9D3_9FIRM</name>